<evidence type="ECO:0008006" key="4">
    <source>
        <dbReference type="Google" id="ProtNLM"/>
    </source>
</evidence>
<keyword evidence="1" id="KW-1133">Transmembrane helix</keyword>
<evidence type="ECO:0000256" key="1">
    <source>
        <dbReference type="SAM" id="Phobius"/>
    </source>
</evidence>
<evidence type="ECO:0000313" key="2">
    <source>
        <dbReference type="EMBL" id="OHA33888.1"/>
    </source>
</evidence>
<dbReference type="Gene3D" id="2.120.10.30">
    <property type="entry name" value="TolB, C-terminal domain"/>
    <property type="match status" value="1"/>
</dbReference>
<sequence length="405" mass="42671">MFNKTKKIIWGSVAVLLVVAVGAFAYWWFFMRATTPSGGETGGAFPEAGEVGGFGDLGTGGEDAGDLGVGDGELPRLRQLTETPVAGAVIFSRGGQTLVRYAERGTGHLFEIGAEEGTARRISNQTIPEIGAALWKPDGSGVIVRYNKKSAGTEYIESFYATVGAAASEGDALRASFLPRNIRTLAFSPTGNTIFYLSENATGASGVLAAPDGSRKNTIIDLPLKDLAAVWPVNDSIFLTTRASAGMAGHLFAVGAQNGALDVVESGVGLTALPSRGGTVVLSSTSNESSATLSLFNRTRGETVPLGLATLADKCVWGKKNRAVALCAVPDALPNGFPNNWYQGTAQTNDSVWKIDAEDGRADLAVNLSEIARTEIDVFNVDISPDDQYLLFQNKNDLTLWILAL</sequence>
<name>A0A1G2NCP9_9BACT</name>
<feature type="transmembrane region" description="Helical" evidence="1">
    <location>
        <begin position="7"/>
        <end position="29"/>
    </location>
</feature>
<reference evidence="2 3" key="1">
    <citation type="journal article" date="2016" name="Nat. Commun.">
        <title>Thousands of microbial genomes shed light on interconnected biogeochemical processes in an aquifer system.</title>
        <authorList>
            <person name="Anantharaman K."/>
            <person name="Brown C.T."/>
            <person name="Hug L.A."/>
            <person name="Sharon I."/>
            <person name="Castelle C.J."/>
            <person name="Probst A.J."/>
            <person name="Thomas B.C."/>
            <person name="Singh A."/>
            <person name="Wilkins M.J."/>
            <person name="Karaoz U."/>
            <person name="Brodie E.L."/>
            <person name="Williams K.H."/>
            <person name="Hubbard S.S."/>
            <person name="Banfield J.F."/>
        </authorList>
    </citation>
    <scope>NUCLEOTIDE SEQUENCE [LARGE SCALE GENOMIC DNA]</scope>
</reference>
<dbReference type="InterPro" id="IPR011042">
    <property type="entry name" value="6-blade_b-propeller_TolB-like"/>
</dbReference>
<keyword evidence="1" id="KW-0472">Membrane</keyword>
<protein>
    <recommendedName>
        <fullName evidence="4">Anaphase-promoting complex subunit 4 WD40 domain-containing protein</fullName>
    </recommendedName>
</protein>
<comment type="caution">
    <text evidence="2">The sequence shown here is derived from an EMBL/GenBank/DDBJ whole genome shotgun (WGS) entry which is preliminary data.</text>
</comment>
<dbReference type="SUPFAM" id="SSF82171">
    <property type="entry name" value="DPP6 N-terminal domain-like"/>
    <property type="match status" value="1"/>
</dbReference>
<organism evidence="2 3">
    <name type="scientific">Candidatus Taylorbacteria bacterium RIFCSPLOWO2_01_FULL_48_100</name>
    <dbReference type="NCBI Taxonomy" id="1802322"/>
    <lineage>
        <taxon>Bacteria</taxon>
        <taxon>Candidatus Tayloriibacteriota</taxon>
    </lineage>
</organism>
<dbReference type="Proteomes" id="UP000177797">
    <property type="component" value="Unassembled WGS sequence"/>
</dbReference>
<keyword evidence="1" id="KW-0812">Transmembrane</keyword>
<gene>
    <name evidence="2" type="ORF">A2938_02585</name>
</gene>
<evidence type="ECO:0000313" key="3">
    <source>
        <dbReference type="Proteomes" id="UP000177797"/>
    </source>
</evidence>
<dbReference type="EMBL" id="MHSA01000021">
    <property type="protein sequence ID" value="OHA33888.1"/>
    <property type="molecule type" value="Genomic_DNA"/>
</dbReference>
<accession>A0A1G2NCP9</accession>
<proteinExistence type="predicted"/>
<dbReference type="AlphaFoldDB" id="A0A1G2NCP9"/>